<dbReference type="KEGG" id="rul:UC8_13950"/>
<keyword evidence="3" id="KW-1185">Reference proteome</keyword>
<accession>A0A5B9QQU4</accession>
<reference evidence="2 3" key="1">
    <citation type="submission" date="2019-08" db="EMBL/GenBank/DDBJ databases">
        <title>Deep-cultivation of Planctomycetes and their phenomic and genomic characterization uncovers novel biology.</title>
        <authorList>
            <person name="Wiegand S."/>
            <person name="Jogler M."/>
            <person name="Boedeker C."/>
            <person name="Pinto D."/>
            <person name="Vollmers J."/>
            <person name="Rivas-Marin E."/>
            <person name="Kohn T."/>
            <person name="Peeters S.H."/>
            <person name="Heuer A."/>
            <person name="Rast P."/>
            <person name="Oberbeckmann S."/>
            <person name="Bunk B."/>
            <person name="Jeske O."/>
            <person name="Meyerdierks A."/>
            <person name="Storesund J.E."/>
            <person name="Kallscheuer N."/>
            <person name="Luecker S."/>
            <person name="Lage O.M."/>
            <person name="Pohl T."/>
            <person name="Merkel B.J."/>
            <person name="Hornburger P."/>
            <person name="Mueller R.-W."/>
            <person name="Bruemmer F."/>
            <person name="Labrenz M."/>
            <person name="Spormann A.M."/>
            <person name="Op den Camp H."/>
            <person name="Overmann J."/>
            <person name="Amann R."/>
            <person name="Jetten M.S.M."/>
            <person name="Mascher T."/>
            <person name="Medema M.H."/>
            <person name="Devos D.P."/>
            <person name="Kaster A.-K."/>
            <person name="Ovreas L."/>
            <person name="Rohde M."/>
            <person name="Galperin M.Y."/>
            <person name="Jogler C."/>
        </authorList>
    </citation>
    <scope>NUCLEOTIDE SEQUENCE [LARGE SCALE GENOMIC DNA]</scope>
    <source>
        <strain evidence="2 3">UC8</strain>
    </source>
</reference>
<evidence type="ECO:0000256" key="1">
    <source>
        <dbReference type="SAM" id="Coils"/>
    </source>
</evidence>
<gene>
    <name evidence="2" type="ORF">UC8_13950</name>
</gene>
<keyword evidence="1" id="KW-0175">Coiled coil</keyword>
<feature type="coiled-coil region" evidence="1">
    <location>
        <begin position="177"/>
        <end position="204"/>
    </location>
</feature>
<evidence type="ECO:0008006" key="4">
    <source>
        <dbReference type="Google" id="ProtNLM"/>
    </source>
</evidence>
<sequence>MPPEMLRDFFVISRLETAGLAQVVRSLGNLDGLGSQAALENLIQNSLGSESDKDVAKSIRRTINSLRSSGLPKVFESLEKWISSDRREREKFFSSENIERLRANLNVLITENSYGKLIRKAERLLRDVGNEFRDLKFVCDLRPVFDDPKEHVDAFVILTNMRIHYVTQGGENRAFELALTEDELNRMRDDIDQALDKVKVLKTLKKGLIAPSTTQEDS</sequence>
<organism evidence="2 3">
    <name type="scientific">Roseimaritima ulvae</name>
    <dbReference type="NCBI Taxonomy" id="980254"/>
    <lineage>
        <taxon>Bacteria</taxon>
        <taxon>Pseudomonadati</taxon>
        <taxon>Planctomycetota</taxon>
        <taxon>Planctomycetia</taxon>
        <taxon>Pirellulales</taxon>
        <taxon>Pirellulaceae</taxon>
        <taxon>Roseimaritima</taxon>
    </lineage>
</organism>
<dbReference type="AlphaFoldDB" id="A0A5B9QQU4"/>
<proteinExistence type="predicted"/>
<dbReference type="EMBL" id="CP042914">
    <property type="protein sequence ID" value="QEG39406.1"/>
    <property type="molecule type" value="Genomic_DNA"/>
</dbReference>
<dbReference type="Proteomes" id="UP000325286">
    <property type="component" value="Chromosome"/>
</dbReference>
<name>A0A5B9QQU4_9BACT</name>
<evidence type="ECO:0000313" key="3">
    <source>
        <dbReference type="Proteomes" id="UP000325286"/>
    </source>
</evidence>
<protein>
    <recommendedName>
        <fullName evidence="4">COMM domain-containing protein</fullName>
    </recommendedName>
</protein>
<evidence type="ECO:0000313" key="2">
    <source>
        <dbReference type="EMBL" id="QEG39406.1"/>
    </source>
</evidence>